<evidence type="ECO:0000256" key="6">
    <source>
        <dbReference type="ARBA" id="ARBA00022777"/>
    </source>
</evidence>
<evidence type="ECO:0000256" key="3">
    <source>
        <dbReference type="ARBA" id="ARBA00022553"/>
    </source>
</evidence>
<dbReference type="InterPro" id="IPR005467">
    <property type="entry name" value="His_kinase_dom"/>
</dbReference>
<dbReference type="GO" id="GO:0000160">
    <property type="term" value="P:phosphorelay signal transduction system"/>
    <property type="evidence" value="ECO:0007669"/>
    <property type="project" value="InterPro"/>
</dbReference>
<keyword evidence="12" id="KW-1185">Reference proteome</keyword>
<evidence type="ECO:0000313" key="11">
    <source>
        <dbReference type="EMBL" id="ADK81951.1"/>
    </source>
</evidence>
<dbReference type="SMART" id="SM00448">
    <property type="entry name" value="REC"/>
    <property type="match status" value="1"/>
</dbReference>
<dbReference type="InterPro" id="IPR003594">
    <property type="entry name" value="HATPase_dom"/>
</dbReference>
<dbReference type="Pfam" id="PF07568">
    <property type="entry name" value="HisKA_2"/>
    <property type="match status" value="1"/>
</dbReference>
<dbReference type="OrthoDB" id="9767435at2"/>
<dbReference type="STRING" id="573413.Spirs_2848"/>
<gene>
    <name evidence="11" type="ordered locus">Spirs_2848</name>
</gene>
<dbReference type="PANTHER" id="PTHR41523">
    <property type="entry name" value="TWO-COMPONENT SYSTEM SENSOR PROTEIN"/>
    <property type="match status" value="1"/>
</dbReference>
<dbReference type="Gene3D" id="3.40.50.2300">
    <property type="match status" value="1"/>
</dbReference>
<evidence type="ECO:0000256" key="4">
    <source>
        <dbReference type="ARBA" id="ARBA00022679"/>
    </source>
</evidence>
<dbReference type="eggNOG" id="COG3920">
    <property type="taxonomic scope" value="Bacteria"/>
</dbReference>
<keyword evidence="4" id="KW-0808">Transferase</keyword>
<feature type="domain" description="Histidine kinase" evidence="9">
    <location>
        <begin position="163"/>
        <end position="360"/>
    </location>
</feature>
<dbReference type="EC" id="2.7.13.3" evidence="2"/>
<evidence type="ECO:0000256" key="2">
    <source>
        <dbReference type="ARBA" id="ARBA00012438"/>
    </source>
</evidence>
<protein>
    <recommendedName>
        <fullName evidence="2">histidine kinase</fullName>
        <ecNumber evidence="2">2.7.13.3</ecNumber>
    </recommendedName>
</protein>
<dbReference type="SUPFAM" id="SSF55874">
    <property type="entry name" value="ATPase domain of HSP90 chaperone/DNA topoisomerase II/histidine kinase"/>
    <property type="match status" value="1"/>
</dbReference>
<dbReference type="GO" id="GO:0005524">
    <property type="term" value="F:ATP binding"/>
    <property type="evidence" value="ECO:0007669"/>
    <property type="project" value="UniProtKB-KW"/>
</dbReference>
<dbReference type="RefSeq" id="WP_013255410.1">
    <property type="nucleotide sequence ID" value="NC_014364.1"/>
</dbReference>
<dbReference type="KEGG" id="ssm:Spirs_2848"/>
<reference evidence="11 12" key="1">
    <citation type="journal article" date="2010" name="Stand. Genomic Sci.">
        <title>Complete genome sequence of Spirochaeta smaragdinae type strain (SEBR 4228).</title>
        <authorList>
            <person name="Mavromatis K."/>
            <person name="Yasawong M."/>
            <person name="Chertkov O."/>
            <person name="Lapidus A."/>
            <person name="Lucas S."/>
            <person name="Nolan M."/>
            <person name="Del Rio T.G."/>
            <person name="Tice H."/>
            <person name="Cheng J.F."/>
            <person name="Pitluck S."/>
            <person name="Liolios K."/>
            <person name="Ivanova N."/>
            <person name="Tapia R."/>
            <person name="Han C."/>
            <person name="Bruce D."/>
            <person name="Goodwin L."/>
            <person name="Pati A."/>
            <person name="Chen A."/>
            <person name="Palaniappan K."/>
            <person name="Land M."/>
            <person name="Hauser L."/>
            <person name="Chang Y.J."/>
            <person name="Jeffries C.D."/>
            <person name="Detter J.C."/>
            <person name="Rohde M."/>
            <person name="Brambilla E."/>
            <person name="Spring S."/>
            <person name="Goker M."/>
            <person name="Sikorski J."/>
            <person name="Woyke T."/>
            <person name="Bristow J."/>
            <person name="Eisen J.A."/>
            <person name="Markowitz V."/>
            <person name="Hugenholtz P."/>
            <person name="Klenk H.P."/>
            <person name="Kyrpides N.C."/>
        </authorList>
    </citation>
    <scope>NUCLEOTIDE SEQUENCE [LARGE SCALE GENOMIC DNA]</scope>
    <source>
        <strain evidence="12">DSM 11293 / JCM 15392 / SEBR 4228</strain>
    </source>
</reference>
<dbReference type="HOGENOM" id="CLU_000445_114_72_12"/>
<name>E1R266_SEDSS</name>
<dbReference type="PROSITE" id="PS50110">
    <property type="entry name" value="RESPONSE_REGULATORY"/>
    <property type="match status" value="1"/>
</dbReference>
<dbReference type="InterPro" id="IPR011495">
    <property type="entry name" value="Sig_transdc_His_kin_sub2_dim/P"/>
</dbReference>
<feature type="domain" description="Response regulatory" evidence="10">
    <location>
        <begin position="8"/>
        <end position="122"/>
    </location>
</feature>
<evidence type="ECO:0000256" key="1">
    <source>
        <dbReference type="ARBA" id="ARBA00000085"/>
    </source>
</evidence>
<dbReference type="PANTHER" id="PTHR41523:SF8">
    <property type="entry name" value="ETHYLENE RESPONSE SENSOR PROTEIN"/>
    <property type="match status" value="1"/>
</dbReference>
<dbReference type="InterPro" id="IPR011006">
    <property type="entry name" value="CheY-like_superfamily"/>
</dbReference>
<evidence type="ECO:0000256" key="5">
    <source>
        <dbReference type="ARBA" id="ARBA00022741"/>
    </source>
</evidence>
<evidence type="ECO:0000313" key="12">
    <source>
        <dbReference type="Proteomes" id="UP000002318"/>
    </source>
</evidence>
<dbReference type="EMBL" id="CP002116">
    <property type="protein sequence ID" value="ADK81951.1"/>
    <property type="molecule type" value="Genomic_DNA"/>
</dbReference>
<evidence type="ECO:0000259" key="10">
    <source>
        <dbReference type="PROSITE" id="PS50110"/>
    </source>
</evidence>
<keyword evidence="3 8" id="KW-0597">Phosphoprotein</keyword>
<feature type="modified residue" description="4-aspartylphosphate" evidence="8">
    <location>
        <position position="57"/>
    </location>
</feature>
<dbReference type="Gene3D" id="3.30.565.10">
    <property type="entry name" value="Histidine kinase-like ATPase, C-terminal domain"/>
    <property type="match status" value="1"/>
</dbReference>
<keyword evidence="5" id="KW-0547">Nucleotide-binding</keyword>
<evidence type="ECO:0000259" key="9">
    <source>
        <dbReference type="PROSITE" id="PS50109"/>
    </source>
</evidence>
<dbReference type="InterPro" id="IPR001789">
    <property type="entry name" value="Sig_transdc_resp-reg_receiver"/>
</dbReference>
<dbReference type="eggNOG" id="COG0745">
    <property type="taxonomic scope" value="Bacteria"/>
</dbReference>
<keyword evidence="7" id="KW-0067">ATP-binding</keyword>
<keyword evidence="6 11" id="KW-0418">Kinase</keyword>
<dbReference type="Pfam" id="PF02518">
    <property type="entry name" value="HATPase_c"/>
    <property type="match status" value="1"/>
</dbReference>
<evidence type="ECO:0000256" key="7">
    <source>
        <dbReference type="ARBA" id="ARBA00022840"/>
    </source>
</evidence>
<comment type="catalytic activity">
    <reaction evidence="1">
        <text>ATP + protein L-histidine = ADP + protein N-phospho-L-histidine.</text>
        <dbReference type="EC" id="2.7.13.3"/>
    </reaction>
</comment>
<dbReference type="AlphaFoldDB" id="E1R266"/>
<dbReference type="PROSITE" id="PS50109">
    <property type="entry name" value="HIS_KIN"/>
    <property type="match status" value="1"/>
</dbReference>
<dbReference type="Proteomes" id="UP000002318">
    <property type="component" value="Chromosome"/>
</dbReference>
<dbReference type="InterPro" id="IPR036890">
    <property type="entry name" value="HATPase_C_sf"/>
</dbReference>
<evidence type="ECO:0000256" key="8">
    <source>
        <dbReference type="PROSITE-ProRule" id="PRU00169"/>
    </source>
</evidence>
<organism evidence="11 12">
    <name type="scientific">Sediminispirochaeta smaragdinae (strain DSM 11293 / JCM 15392 / SEBR 4228)</name>
    <name type="common">Spirochaeta smaragdinae</name>
    <dbReference type="NCBI Taxonomy" id="573413"/>
    <lineage>
        <taxon>Bacteria</taxon>
        <taxon>Pseudomonadati</taxon>
        <taxon>Spirochaetota</taxon>
        <taxon>Spirochaetia</taxon>
        <taxon>Spirochaetales</taxon>
        <taxon>Spirochaetaceae</taxon>
        <taxon>Sediminispirochaeta</taxon>
    </lineage>
</organism>
<dbReference type="Gene3D" id="3.30.450.20">
    <property type="entry name" value="PAS domain"/>
    <property type="match status" value="1"/>
</dbReference>
<sequence>MTKVHETTILLVEDSRAVRKSIAAFLNNYGYIVIEAENGEDGIKIFHSREPDVVITDIMMPGISGHEVVKTVVQEAPDTPIIVVSGTGDISDVVKAIQLGTWDYILKPITDLRVLLYSIQRALEKRNLVLQNRRYQQNLETEIAIRTAELQDSLREKEQLLKEVHHRVKNNLQIITSLLNLQIGIETCEECTTPMEKMKNRINSMALVHEQLYNTEDLSSIPFDHYIDELTAELKESYYLFNDQASAVTIESEIDDATFPIEIAVPLGLIVNELVTNSLRYAFDEAKSGKIYITLHHRNGEFHLSVSDNGKGLPEGVFPEGSGKTLGFVLISTLTEQLGGKLSISSKDGTKVYIVFPQKKW</sequence>
<dbReference type="SUPFAM" id="SSF52172">
    <property type="entry name" value="CheY-like"/>
    <property type="match status" value="1"/>
</dbReference>
<proteinExistence type="predicted"/>
<dbReference type="SMART" id="SM00387">
    <property type="entry name" value="HATPase_c"/>
    <property type="match status" value="1"/>
</dbReference>
<dbReference type="GO" id="GO:0004673">
    <property type="term" value="F:protein histidine kinase activity"/>
    <property type="evidence" value="ECO:0007669"/>
    <property type="project" value="UniProtKB-EC"/>
</dbReference>
<dbReference type="Pfam" id="PF00072">
    <property type="entry name" value="Response_reg"/>
    <property type="match status" value="1"/>
</dbReference>
<accession>E1R266</accession>